<protein>
    <submittedName>
        <fullName evidence="1">Uncharacterized protein</fullName>
    </submittedName>
</protein>
<reference evidence="1" key="1">
    <citation type="submission" date="2017-08" db="EMBL/GenBank/DDBJ databases">
        <authorList>
            <person name="de Groot N.N."/>
        </authorList>
    </citation>
    <scope>NUCLEOTIDE SEQUENCE [LARGE SCALE GENOMIC DNA]</scope>
    <source>
        <strain evidence="1">PX439</strain>
    </source>
</reference>
<comment type="caution">
    <text evidence="1">The sequence shown here is derived from an EMBL/GenBank/DDBJ whole genome shotgun (WGS) entry which is preliminary data.</text>
</comment>
<dbReference type="EMBL" id="NMWX01000118">
    <property type="protein sequence ID" value="OZF85404.1"/>
    <property type="molecule type" value="Genomic_DNA"/>
</dbReference>
<dbReference type="OrthoDB" id="5778227at2759"/>
<evidence type="ECO:0000313" key="2">
    <source>
        <dbReference type="Proteomes" id="UP000216624"/>
    </source>
</evidence>
<organism evidence="1 2">
    <name type="scientific">Caenorhabditis remanei</name>
    <name type="common">Caenorhabditis vulgaris</name>
    <dbReference type="NCBI Taxonomy" id="31234"/>
    <lineage>
        <taxon>Eukaryota</taxon>
        <taxon>Metazoa</taxon>
        <taxon>Ecdysozoa</taxon>
        <taxon>Nematoda</taxon>
        <taxon>Chromadorea</taxon>
        <taxon>Rhabditida</taxon>
        <taxon>Rhabditina</taxon>
        <taxon>Rhabditomorpha</taxon>
        <taxon>Rhabditoidea</taxon>
        <taxon>Rhabditidae</taxon>
        <taxon>Peloderinae</taxon>
        <taxon>Caenorhabditis</taxon>
    </lineage>
</organism>
<gene>
    <name evidence="1" type="ORF">FL82_24238</name>
</gene>
<proteinExistence type="predicted"/>
<sequence length="136" mass="15468">MTNAIHPFFLYISAYFSVLISLLNFILHVPKLSIKSFSAYTNTHKIFRIVVLITAFLQKMFMFCCFSKTKHTEWLPPIVMSQPVPFSTPTRPGFKVAPEPPQGKGPSIIYENHFNKNEMPIGFYVSDLSGSQAYPS</sequence>
<evidence type="ECO:0000313" key="1">
    <source>
        <dbReference type="EMBL" id="OZF85404.1"/>
    </source>
</evidence>
<dbReference type="eggNOG" id="ENOG502TIJJ">
    <property type="taxonomic scope" value="Eukaryota"/>
</dbReference>
<name>A0A260ZIX5_CAERE</name>
<dbReference type="HOGENOM" id="CLU_1877365_0_0_1"/>
<dbReference type="CTD" id="9839322"/>
<accession>A0A260ZIX5</accession>
<feature type="non-terminal residue" evidence="1">
    <location>
        <position position="1"/>
    </location>
</feature>
<keyword evidence="2" id="KW-1185">Reference proteome</keyword>
<dbReference type="Proteomes" id="UP000216624">
    <property type="component" value="Unassembled WGS sequence"/>
</dbReference>
<dbReference type="KEGG" id="crq:GCK72_018896"/>